<dbReference type="InterPro" id="IPR033756">
    <property type="entry name" value="YlxH/NBP35"/>
</dbReference>
<gene>
    <name evidence="4" type="ORF">BXY66_3389</name>
</gene>
<dbReference type="EMBL" id="SMGR01000003">
    <property type="protein sequence ID" value="TCL00742.1"/>
    <property type="molecule type" value="Genomic_DNA"/>
</dbReference>
<evidence type="ECO:0000256" key="2">
    <source>
        <dbReference type="ARBA" id="ARBA00022840"/>
    </source>
</evidence>
<dbReference type="Gene3D" id="3.40.50.300">
    <property type="entry name" value="P-loop containing nucleotide triphosphate hydrolases"/>
    <property type="match status" value="1"/>
</dbReference>
<dbReference type="PANTHER" id="PTHR32309">
    <property type="entry name" value="TYROSINE-PROTEIN KINASE"/>
    <property type="match status" value="1"/>
</dbReference>
<dbReference type="GO" id="GO:0005524">
    <property type="term" value="F:ATP binding"/>
    <property type="evidence" value="ECO:0007669"/>
    <property type="project" value="UniProtKB-KW"/>
</dbReference>
<sequence length="256" mass="27476">MTDEQKQQLDDLKSAPEDNLPAVHDPDVFWDSLAVAVPDDAQLSDARVISATRDHPAHAAFDMLRTRMLQALSDNGWTRVAVTAPTRGCGSSFVTLNLAYAAARLQNTRTVVMDLDLRSPSLGEMLNVEAPDDMSAYLSGEIAPEDFLIATRPNLAFGLSAGSADNSAEMFQATMTTDVLDELGDLLQPELILFDMPPALEFDDVLAFLPNVDAVLIVAGGGVSSAEEITKVEQILSDVKPILGVMLNKADGPVSY</sequence>
<name>A0A4R1NA97_9RHOB</name>
<dbReference type="PANTHER" id="PTHR32309:SF31">
    <property type="entry name" value="CAPSULAR EXOPOLYSACCHARIDE FAMILY"/>
    <property type="match status" value="1"/>
</dbReference>
<dbReference type="Pfam" id="PF10609">
    <property type="entry name" value="ParA"/>
    <property type="match status" value="1"/>
</dbReference>
<reference evidence="4 5" key="1">
    <citation type="submission" date="2019-03" db="EMBL/GenBank/DDBJ databases">
        <title>Genomic Encyclopedia of Archaeal and Bacterial Type Strains, Phase II (KMG-II): from individual species to whole genera.</title>
        <authorList>
            <person name="Goeker M."/>
        </authorList>
    </citation>
    <scope>NUCLEOTIDE SEQUENCE [LARGE SCALE GENOMIC DNA]</scope>
    <source>
        <strain evidence="4 5">DSM 26433</strain>
    </source>
</reference>
<feature type="region of interest" description="Disordered" evidence="3">
    <location>
        <begin position="1"/>
        <end position="20"/>
    </location>
</feature>
<dbReference type="Proteomes" id="UP000295673">
    <property type="component" value="Unassembled WGS sequence"/>
</dbReference>
<evidence type="ECO:0000313" key="4">
    <source>
        <dbReference type="EMBL" id="TCL00742.1"/>
    </source>
</evidence>
<evidence type="ECO:0000313" key="5">
    <source>
        <dbReference type="Proteomes" id="UP000295673"/>
    </source>
</evidence>
<dbReference type="InterPro" id="IPR005702">
    <property type="entry name" value="Wzc-like_C"/>
</dbReference>
<dbReference type="InterPro" id="IPR027417">
    <property type="entry name" value="P-loop_NTPase"/>
</dbReference>
<dbReference type="AlphaFoldDB" id="A0A4R1NA97"/>
<comment type="caution">
    <text evidence="4">The sequence shown here is derived from an EMBL/GenBank/DDBJ whole genome shotgun (WGS) entry which is preliminary data.</text>
</comment>
<keyword evidence="1" id="KW-0547">Nucleotide-binding</keyword>
<keyword evidence="5" id="KW-1185">Reference proteome</keyword>
<feature type="compositionally biased region" description="Basic and acidic residues" evidence="3">
    <location>
        <begin position="1"/>
        <end position="16"/>
    </location>
</feature>
<dbReference type="SUPFAM" id="SSF52540">
    <property type="entry name" value="P-loop containing nucleoside triphosphate hydrolases"/>
    <property type="match status" value="1"/>
</dbReference>
<accession>A0A4R1NA97</accession>
<evidence type="ECO:0000256" key="3">
    <source>
        <dbReference type="SAM" id="MobiDB-lite"/>
    </source>
</evidence>
<dbReference type="CDD" id="cd05387">
    <property type="entry name" value="BY-kinase"/>
    <property type="match status" value="1"/>
</dbReference>
<dbReference type="InterPro" id="IPR050445">
    <property type="entry name" value="Bact_polysacc_biosynth/exp"/>
</dbReference>
<protein>
    <submittedName>
        <fullName evidence="4">Mrp family chromosome partitioning ATPase</fullName>
    </submittedName>
</protein>
<evidence type="ECO:0000256" key="1">
    <source>
        <dbReference type="ARBA" id="ARBA00022741"/>
    </source>
</evidence>
<dbReference type="OrthoDB" id="9775724at2"/>
<proteinExistence type="predicted"/>
<keyword evidence="2" id="KW-0067">ATP-binding</keyword>
<organism evidence="4 5">
    <name type="scientific">Shimia isoporae</name>
    <dbReference type="NCBI Taxonomy" id="647720"/>
    <lineage>
        <taxon>Bacteria</taxon>
        <taxon>Pseudomonadati</taxon>
        <taxon>Pseudomonadota</taxon>
        <taxon>Alphaproteobacteria</taxon>
        <taxon>Rhodobacterales</taxon>
        <taxon>Roseobacteraceae</taxon>
    </lineage>
</organism>
<dbReference type="RefSeq" id="WP_132861495.1">
    <property type="nucleotide sequence ID" value="NZ_SMGR01000003.1"/>
</dbReference>